<evidence type="ECO:0000313" key="2">
    <source>
        <dbReference type="Proteomes" id="UP000218139"/>
    </source>
</evidence>
<dbReference type="RefSeq" id="WP_095759581.1">
    <property type="nucleotide sequence ID" value="NZ_LXZO01000145.1"/>
</dbReference>
<accession>A0A9X6S2L6</accession>
<sequence>MTKNTINKIIYFDKETIRNILQERDRGELTRTTDISSNFQTKGSAKAEGSAKLKLNVPLISRLSFLFTGNIEASYFFNKDSVTTISSTEISEFEQLKPLLEVLRDTQISDIENSSTSLRVAGGYLKIIKGGIEGVDTQEFKSVMDSYDGYDTYKVSDEKYVRFNNSAFVSNYKRNDLLTTTMTLYCIPVGKFDKKRFDFIKEVGKMERLITSTEKSEVLSDIYPPKDQFLNEHVENHVDNEKDNLITLYDVIYACIISEAKNGN</sequence>
<comment type="caution">
    <text evidence="1">The sequence shown here is derived from an EMBL/GenBank/DDBJ whole genome shotgun (WGS) entry which is preliminary data.</text>
</comment>
<organism evidence="1 2">
    <name type="scientific">Ligilactobacillus salivarius</name>
    <dbReference type="NCBI Taxonomy" id="1624"/>
    <lineage>
        <taxon>Bacteria</taxon>
        <taxon>Bacillati</taxon>
        <taxon>Bacillota</taxon>
        <taxon>Bacilli</taxon>
        <taxon>Lactobacillales</taxon>
        <taxon>Lactobacillaceae</taxon>
        <taxon>Ligilactobacillus</taxon>
    </lineage>
</organism>
<dbReference type="AlphaFoldDB" id="A0A9X6S2L6"/>
<dbReference type="EMBL" id="LXZO01000145">
    <property type="protein sequence ID" value="PAY43669.1"/>
    <property type="molecule type" value="Genomic_DNA"/>
</dbReference>
<dbReference type="Proteomes" id="UP000218139">
    <property type="component" value="Unassembled WGS sequence"/>
</dbReference>
<gene>
    <name evidence="1" type="ORF">A8C52_02900</name>
</gene>
<name>A0A9X6S2L6_9LACO</name>
<reference evidence="1 2" key="1">
    <citation type="submission" date="2016-05" db="EMBL/GenBank/DDBJ databases">
        <authorList>
            <person name="Lee J.-Y."/>
            <person name="Kim E.B."/>
            <person name="Choi Y.-J."/>
        </authorList>
    </citation>
    <scope>NUCLEOTIDE SEQUENCE [LARGE SCALE GENOMIC DNA]</scope>
    <source>
        <strain evidence="1 2">KLA006</strain>
    </source>
</reference>
<evidence type="ECO:0000313" key="1">
    <source>
        <dbReference type="EMBL" id="PAY43669.1"/>
    </source>
</evidence>
<protein>
    <submittedName>
        <fullName evidence="1">Uncharacterized protein</fullName>
    </submittedName>
</protein>
<proteinExistence type="predicted"/>